<evidence type="ECO:0000256" key="4">
    <source>
        <dbReference type="ARBA" id="ARBA00022519"/>
    </source>
</evidence>
<dbReference type="HAMAP" id="MF_02203">
    <property type="entry name" value="TolR"/>
    <property type="match status" value="1"/>
</dbReference>
<evidence type="ECO:0000256" key="1">
    <source>
        <dbReference type="ARBA" id="ARBA00004162"/>
    </source>
</evidence>
<dbReference type="AlphaFoldDB" id="A0A5R9IGB8"/>
<evidence type="ECO:0000256" key="10">
    <source>
        <dbReference type="HAMAP-Rule" id="MF_02203"/>
    </source>
</evidence>
<dbReference type="Gene3D" id="3.30.420.270">
    <property type="match status" value="1"/>
</dbReference>
<keyword evidence="8 10" id="KW-0472">Membrane</keyword>
<dbReference type="RefSeq" id="WP_138321253.1">
    <property type="nucleotide sequence ID" value="NZ_VCBC01000018.1"/>
</dbReference>
<dbReference type="GO" id="GO:0022857">
    <property type="term" value="F:transmembrane transporter activity"/>
    <property type="evidence" value="ECO:0007669"/>
    <property type="project" value="InterPro"/>
</dbReference>
<gene>
    <name evidence="10 11" type="primary">tolR</name>
    <name evidence="11" type="ORF">FE810_15325</name>
</gene>
<evidence type="ECO:0000256" key="9">
    <source>
        <dbReference type="ARBA" id="ARBA00023306"/>
    </source>
</evidence>
<keyword evidence="4 10" id="KW-0997">Cell inner membrane</keyword>
<comment type="similarity">
    <text evidence="2 10">Belongs to the ExbD/TolR family.</text>
</comment>
<reference evidence="11 12" key="1">
    <citation type="submission" date="2019-05" db="EMBL/GenBank/DDBJ databases">
        <title>Genome sequences of Thalassotalea litorea 1K03283.</title>
        <authorList>
            <person name="Zhang D."/>
        </authorList>
    </citation>
    <scope>NUCLEOTIDE SEQUENCE [LARGE SCALE GENOMIC DNA]</scope>
    <source>
        <strain evidence="11 12">MCCC 1K03283</strain>
    </source>
</reference>
<evidence type="ECO:0000256" key="6">
    <source>
        <dbReference type="ARBA" id="ARBA00022692"/>
    </source>
</evidence>
<feature type="transmembrane region" description="Helical" evidence="10">
    <location>
        <begin position="15"/>
        <end position="36"/>
    </location>
</feature>
<protein>
    <recommendedName>
        <fullName evidence="10">Tol-Pal system protein TolR</fullName>
    </recommendedName>
</protein>
<comment type="function">
    <text evidence="10">Part of the Tol-Pal system, which plays a role in outer membrane invagination during cell division and is important for maintaining outer membrane integrity.</text>
</comment>
<evidence type="ECO:0000256" key="5">
    <source>
        <dbReference type="ARBA" id="ARBA00022618"/>
    </source>
</evidence>
<evidence type="ECO:0000256" key="7">
    <source>
        <dbReference type="ARBA" id="ARBA00022989"/>
    </source>
</evidence>
<dbReference type="OrthoDB" id="9798629at2"/>
<comment type="subcellular location">
    <subcellularLocation>
        <location evidence="10">Cell inner membrane</location>
        <topology evidence="10">Single-pass membrane protein</topology>
    </subcellularLocation>
    <subcellularLocation>
        <location evidence="1">Cell membrane</location>
        <topology evidence="1">Single-pass membrane protein</topology>
    </subcellularLocation>
</comment>
<dbReference type="GO" id="GO:0015031">
    <property type="term" value="P:protein transport"/>
    <property type="evidence" value="ECO:0007669"/>
    <property type="project" value="InterPro"/>
</dbReference>
<dbReference type="InterPro" id="IPR014168">
    <property type="entry name" value="Tol-Pal_TolR"/>
</dbReference>
<keyword evidence="6 10" id="KW-0812">Transmembrane</keyword>
<dbReference type="Pfam" id="PF02472">
    <property type="entry name" value="ExbD"/>
    <property type="match status" value="1"/>
</dbReference>
<keyword evidence="12" id="KW-1185">Reference proteome</keyword>
<dbReference type="PANTHER" id="PTHR30558:SF7">
    <property type="entry name" value="TOL-PAL SYSTEM PROTEIN TOLR"/>
    <property type="match status" value="1"/>
</dbReference>
<evidence type="ECO:0000313" key="11">
    <source>
        <dbReference type="EMBL" id="TLU61198.1"/>
    </source>
</evidence>
<dbReference type="GO" id="GO:0005886">
    <property type="term" value="C:plasma membrane"/>
    <property type="evidence" value="ECO:0007669"/>
    <property type="project" value="UniProtKB-SubCell"/>
</dbReference>
<comment type="subunit">
    <text evidence="10">The Tol-Pal system is composed of five core proteins: the inner membrane proteins TolA, TolQ and TolR, the periplasmic protein TolB and the outer membrane protein Pal. They form a network linking the inner and outer membranes and the peptidoglycan layer.</text>
</comment>
<dbReference type="PANTHER" id="PTHR30558">
    <property type="entry name" value="EXBD MEMBRANE COMPONENT OF PMF-DRIVEN MACROMOLECULE IMPORT SYSTEM"/>
    <property type="match status" value="1"/>
</dbReference>
<organism evidence="11 12">
    <name type="scientific">Thalassotalea litorea</name>
    <dbReference type="NCBI Taxonomy" id="2020715"/>
    <lineage>
        <taxon>Bacteria</taxon>
        <taxon>Pseudomonadati</taxon>
        <taxon>Pseudomonadota</taxon>
        <taxon>Gammaproteobacteria</taxon>
        <taxon>Alteromonadales</taxon>
        <taxon>Colwelliaceae</taxon>
        <taxon>Thalassotalea</taxon>
    </lineage>
</organism>
<dbReference type="Proteomes" id="UP000307790">
    <property type="component" value="Unassembled WGS sequence"/>
</dbReference>
<evidence type="ECO:0000256" key="3">
    <source>
        <dbReference type="ARBA" id="ARBA00022475"/>
    </source>
</evidence>
<keyword evidence="9 10" id="KW-0131">Cell cycle</keyword>
<keyword evidence="7 10" id="KW-1133">Transmembrane helix</keyword>
<evidence type="ECO:0000256" key="8">
    <source>
        <dbReference type="ARBA" id="ARBA00023136"/>
    </source>
</evidence>
<keyword evidence="5 10" id="KW-0132">Cell division</keyword>
<sequence length="141" mass="15305">MYVRAKRKRVAEINVVPYIDVMLVLLIIFMVTAPLITQGVKVDLPQADAEPIDQDSKTPLVASVDIHGNFYLNVGDSKTEPLEPDELATLVAAHLKVEPDTPVVVNGDGNVPYNSIIQLMVLLQKSGVPSVGLMTDAVENE</sequence>
<dbReference type="EMBL" id="VCBC01000018">
    <property type="protein sequence ID" value="TLU61198.1"/>
    <property type="molecule type" value="Genomic_DNA"/>
</dbReference>
<dbReference type="NCBIfam" id="TIGR02801">
    <property type="entry name" value="tolR"/>
    <property type="match status" value="1"/>
</dbReference>
<evidence type="ECO:0000313" key="12">
    <source>
        <dbReference type="Proteomes" id="UP000307790"/>
    </source>
</evidence>
<name>A0A5R9IGB8_9GAMM</name>
<dbReference type="InterPro" id="IPR003400">
    <property type="entry name" value="ExbD"/>
</dbReference>
<accession>A0A5R9IGB8</accession>
<comment type="caution">
    <text evidence="11">The sequence shown here is derived from an EMBL/GenBank/DDBJ whole genome shotgun (WGS) entry which is preliminary data.</text>
</comment>
<evidence type="ECO:0000256" key="2">
    <source>
        <dbReference type="ARBA" id="ARBA00005811"/>
    </source>
</evidence>
<keyword evidence="3 10" id="KW-1003">Cell membrane</keyword>
<proteinExistence type="inferred from homology"/>
<dbReference type="GO" id="GO:0051301">
    <property type="term" value="P:cell division"/>
    <property type="evidence" value="ECO:0007669"/>
    <property type="project" value="UniProtKB-UniRule"/>
</dbReference>